<evidence type="ECO:0000313" key="2">
    <source>
        <dbReference type="Proteomes" id="UP000592780"/>
    </source>
</evidence>
<dbReference type="Proteomes" id="UP000592780">
    <property type="component" value="Unassembled WGS sequence"/>
</dbReference>
<gene>
    <name evidence="1" type="ORF">HDG40_006355</name>
</gene>
<dbReference type="AlphaFoldDB" id="A0A7W8UZC0"/>
<proteinExistence type="predicted"/>
<accession>A0A7W8UZC0</accession>
<keyword evidence="2" id="KW-1185">Reference proteome</keyword>
<protein>
    <submittedName>
        <fullName evidence="1">Uncharacterized protein</fullName>
    </submittedName>
</protein>
<comment type="caution">
    <text evidence="1">The sequence shown here is derived from an EMBL/GenBank/DDBJ whole genome shotgun (WGS) entry which is preliminary data.</text>
</comment>
<sequence>MTKGLYVMGQKQRFIAHARRRQSGFGAGMTAADDDYVKFCGKKHRGISRQIVA</sequence>
<name>A0A7W8UZC0_PARAM</name>
<dbReference type="EMBL" id="JACHDD010000011">
    <property type="protein sequence ID" value="MBB5428169.1"/>
    <property type="molecule type" value="Genomic_DNA"/>
</dbReference>
<reference evidence="1 2" key="1">
    <citation type="submission" date="2020-08" db="EMBL/GenBank/DDBJ databases">
        <title>Genomic Encyclopedia of Type Strains, Phase IV (KMG-V): Genome sequencing to study the core and pangenomes of soil and plant-associated prokaryotes.</title>
        <authorList>
            <person name="Whitman W."/>
        </authorList>
    </citation>
    <scope>NUCLEOTIDE SEQUENCE [LARGE SCALE GENOMIC DNA]</scope>
    <source>
        <strain evidence="1 2">JPY158</strain>
    </source>
</reference>
<organism evidence="1 2">
    <name type="scientific">Paraburkholderia atlantica</name>
    <dbReference type="NCBI Taxonomy" id="2654982"/>
    <lineage>
        <taxon>Bacteria</taxon>
        <taxon>Pseudomonadati</taxon>
        <taxon>Pseudomonadota</taxon>
        <taxon>Betaproteobacteria</taxon>
        <taxon>Burkholderiales</taxon>
        <taxon>Burkholderiaceae</taxon>
        <taxon>Paraburkholderia</taxon>
    </lineage>
</organism>
<evidence type="ECO:0000313" key="1">
    <source>
        <dbReference type="EMBL" id="MBB5428169.1"/>
    </source>
</evidence>